<protein>
    <submittedName>
        <fullName evidence="2">DUF2219 family protein</fullName>
    </submittedName>
</protein>
<feature type="signal peptide" evidence="1">
    <location>
        <begin position="1"/>
        <end position="18"/>
    </location>
</feature>
<dbReference type="InterPro" id="IPR037107">
    <property type="entry name" value="Put_OMP_sf"/>
</dbReference>
<organism evidence="2 3">
    <name type="scientific">Vibrio chanodichtyis</name>
    <dbReference type="NCBI Taxonomy" id="3027932"/>
    <lineage>
        <taxon>Bacteria</taxon>
        <taxon>Pseudomonadati</taxon>
        <taxon>Pseudomonadota</taxon>
        <taxon>Gammaproteobacteria</taxon>
        <taxon>Vibrionales</taxon>
        <taxon>Vibrionaceae</taxon>
        <taxon>Vibrio</taxon>
    </lineage>
</organism>
<dbReference type="Proteomes" id="UP001216189">
    <property type="component" value="Unassembled WGS sequence"/>
</dbReference>
<keyword evidence="1" id="KW-0732">Signal</keyword>
<name>A0ABT5UW09_9VIBR</name>
<dbReference type="Gene3D" id="2.40.128.140">
    <property type="entry name" value="Outer membrane protein"/>
    <property type="match status" value="1"/>
</dbReference>
<evidence type="ECO:0000313" key="2">
    <source>
        <dbReference type="EMBL" id="MDE1513605.1"/>
    </source>
</evidence>
<comment type="caution">
    <text evidence="2">The sequence shown here is derived from an EMBL/GenBank/DDBJ whole genome shotgun (WGS) entry which is preliminary data.</text>
</comment>
<accession>A0ABT5UW09</accession>
<feature type="chain" id="PRO_5046036693" evidence="1">
    <location>
        <begin position="19"/>
        <end position="328"/>
    </location>
</feature>
<keyword evidence="3" id="KW-1185">Reference proteome</keyword>
<dbReference type="RefSeq" id="WP_274721363.1">
    <property type="nucleotide sequence ID" value="NZ_JARBFT010000001.1"/>
</dbReference>
<dbReference type="Pfam" id="PF09982">
    <property type="entry name" value="LpxR"/>
    <property type="match status" value="1"/>
</dbReference>
<evidence type="ECO:0000256" key="1">
    <source>
        <dbReference type="SAM" id="SignalP"/>
    </source>
</evidence>
<sequence>MKSICYLPLLLVSTYAAAAPTPTFSLSIDNDGVFGIDQNYTNGFFLSYTSGSISPYWWARPLSLSVWGASSLDKWEFSLGHKMWTPSDIELIEPQPNERPYAGYLHTEFNYLSLHPQQAQRFNLTLGLTGDGSLSEQAQKIVHSITNSDKPNGWEYQVEDKFVGSLGYRSHFNWGRYPALAGTTFELANISEVNVGNFRSDLSSGLMLRWGSDLENNFGAAQISSENPFTPGMIGASDQGWFVFSGIKARYRFNDVTIEGNRPLDNLDQPAEYYQVHVKPWQTTAVAGFAMYARSFGASLTLTASSPEYKEDQNSISGTGSVTLYAFF</sequence>
<reference evidence="2 3" key="1">
    <citation type="submission" date="2023-02" db="EMBL/GenBank/DDBJ databases">
        <title>Vibrio intestini sp. nov., a close relative of Vibrio cholerae isolated from the intestine of Healthy Culter dabryi.</title>
        <authorList>
            <person name="Wu N."/>
        </authorList>
    </citation>
    <scope>NUCLEOTIDE SEQUENCE [LARGE SCALE GENOMIC DNA]</scope>
    <source>
        <strain evidence="2 3">DSL-7</strain>
    </source>
</reference>
<dbReference type="InterPro" id="IPR018707">
    <property type="entry name" value="LpxR"/>
</dbReference>
<gene>
    <name evidence="2" type="ORF">PUN32_01085</name>
</gene>
<proteinExistence type="predicted"/>
<evidence type="ECO:0000313" key="3">
    <source>
        <dbReference type="Proteomes" id="UP001216189"/>
    </source>
</evidence>
<dbReference type="EMBL" id="JARBFT010000001">
    <property type="protein sequence ID" value="MDE1513605.1"/>
    <property type="molecule type" value="Genomic_DNA"/>
</dbReference>